<dbReference type="EMBL" id="BAAASJ010000034">
    <property type="protein sequence ID" value="GAA2638038.1"/>
    <property type="molecule type" value="Genomic_DNA"/>
</dbReference>
<evidence type="ECO:0000313" key="1">
    <source>
        <dbReference type="EMBL" id="GAA2638038.1"/>
    </source>
</evidence>
<protein>
    <submittedName>
        <fullName evidence="1">Uncharacterized protein</fullName>
    </submittedName>
</protein>
<dbReference type="RefSeq" id="WP_344391238.1">
    <property type="nucleotide sequence ID" value="NZ_BAAASJ010000034.1"/>
</dbReference>
<comment type="caution">
    <text evidence="1">The sequence shown here is derived from an EMBL/GenBank/DDBJ whole genome shotgun (WGS) entry which is preliminary data.</text>
</comment>
<proteinExistence type="predicted"/>
<organism evidence="1 2">
    <name type="scientific">Streptomyces vastus</name>
    <dbReference type="NCBI Taxonomy" id="285451"/>
    <lineage>
        <taxon>Bacteria</taxon>
        <taxon>Bacillati</taxon>
        <taxon>Actinomycetota</taxon>
        <taxon>Actinomycetes</taxon>
        <taxon>Kitasatosporales</taxon>
        <taxon>Streptomycetaceae</taxon>
        <taxon>Streptomyces</taxon>
    </lineage>
</organism>
<gene>
    <name evidence="1" type="ORF">GCM10010307_36130</name>
</gene>
<reference evidence="1 2" key="1">
    <citation type="journal article" date="2019" name="Int. J. Syst. Evol. Microbiol.">
        <title>The Global Catalogue of Microorganisms (GCM) 10K type strain sequencing project: providing services to taxonomists for standard genome sequencing and annotation.</title>
        <authorList>
            <consortium name="The Broad Institute Genomics Platform"/>
            <consortium name="The Broad Institute Genome Sequencing Center for Infectious Disease"/>
            <person name="Wu L."/>
            <person name="Ma J."/>
        </authorList>
    </citation>
    <scope>NUCLEOTIDE SEQUENCE [LARGE SCALE GENOMIC DNA]</scope>
    <source>
        <strain evidence="1 2">JCM 4524</strain>
    </source>
</reference>
<name>A0ABN3QYF1_9ACTN</name>
<keyword evidence="2" id="KW-1185">Reference proteome</keyword>
<accession>A0ABN3QYF1</accession>
<sequence length="122" mass="14056">METGTTRPTTRGTAGDWHCWSQYYSEVFGVRVTKFKLEQWYRSTSTKVNKIYNVSASHYNYNPGVIMSNEPEEQWISAAGNALAYVTWHGDITVSGLTVQIDKRQHVRCDETGYRYSYLKNA</sequence>
<evidence type="ECO:0000313" key="2">
    <source>
        <dbReference type="Proteomes" id="UP001500151"/>
    </source>
</evidence>
<dbReference type="Proteomes" id="UP001500151">
    <property type="component" value="Unassembled WGS sequence"/>
</dbReference>